<feature type="transmembrane region" description="Helical" evidence="1">
    <location>
        <begin position="101"/>
        <end position="119"/>
    </location>
</feature>
<feature type="transmembrane region" description="Helical" evidence="1">
    <location>
        <begin position="161"/>
        <end position="194"/>
    </location>
</feature>
<evidence type="ECO:0000259" key="2">
    <source>
        <dbReference type="Pfam" id="PF01757"/>
    </source>
</evidence>
<evidence type="ECO:0000256" key="1">
    <source>
        <dbReference type="SAM" id="Phobius"/>
    </source>
</evidence>
<dbReference type="InterPro" id="IPR050879">
    <property type="entry name" value="Acyltransferase_3"/>
</dbReference>
<keyword evidence="3" id="KW-0808">Transferase</keyword>
<keyword evidence="3" id="KW-0012">Acyltransferase</keyword>
<dbReference type="InterPro" id="IPR002656">
    <property type="entry name" value="Acyl_transf_3_dom"/>
</dbReference>
<keyword evidence="1" id="KW-1133">Transmembrane helix</keyword>
<protein>
    <submittedName>
        <fullName evidence="3">Acyltransferase</fullName>
        <ecNumber evidence="3">2.3.-.-</ecNumber>
    </submittedName>
</protein>
<proteinExistence type="predicted"/>
<keyword evidence="4" id="KW-1185">Reference proteome</keyword>
<feature type="transmembrane region" description="Helical" evidence="1">
    <location>
        <begin position="60"/>
        <end position="81"/>
    </location>
</feature>
<dbReference type="PANTHER" id="PTHR23028">
    <property type="entry name" value="ACETYLTRANSFERASE"/>
    <property type="match status" value="1"/>
</dbReference>
<dbReference type="GO" id="GO:0016746">
    <property type="term" value="F:acyltransferase activity"/>
    <property type="evidence" value="ECO:0007669"/>
    <property type="project" value="UniProtKB-KW"/>
</dbReference>
<dbReference type="Pfam" id="PF01757">
    <property type="entry name" value="Acyl_transf_3"/>
    <property type="match status" value="1"/>
</dbReference>
<feature type="transmembrane region" description="Helical" evidence="1">
    <location>
        <begin position="298"/>
        <end position="324"/>
    </location>
</feature>
<feature type="transmembrane region" description="Helical" evidence="1">
    <location>
        <begin position="29"/>
        <end position="48"/>
    </location>
</feature>
<keyword evidence="1" id="KW-0472">Membrane</keyword>
<dbReference type="GeneID" id="89545227"/>
<feature type="transmembrane region" description="Helical" evidence="1">
    <location>
        <begin position="214"/>
        <end position="230"/>
    </location>
</feature>
<dbReference type="RefSeq" id="WP_338660198.1">
    <property type="nucleotide sequence ID" value="NZ_CP146072.1"/>
</dbReference>
<gene>
    <name evidence="3" type="ORF">V6B39_18225</name>
</gene>
<evidence type="ECO:0000313" key="4">
    <source>
        <dbReference type="Proteomes" id="UP001369248"/>
    </source>
</evidence>
<name>A0ABZ2H262_9PSED</name>
<dbReference type="EMBL" id="CP146072">
    <property type="protein sequence ID" value="WWR36888.1"/>
    <property type="molecule type" value="Genomic_DNA"/>
</dbReference>
<reference evidence="4" key="1">
    <citation type="submission" date="2024-02" db="EMBL/GenBank/DDBJ databases">
        <title>Exploring bacterial hosts of class 1 integrons in salad vegetable microbiomes with epicPCR.</title>
        <authorList>
            <person name="Qi Q."/>
            <person name="Ghaly T.M."/>
            <person name="Gillings M.R."/>
            <person name="Tetu S.G."/>
        </authorList>
    </citation>
    <scope>NUCLEOTIDE SEQUENCE [LARGE SCALE GENOMIC DNA]</scope>
    <source>
        <strain evidence="4">S2-2023-2</strain>
    </source>
</reference>
<organism evidence="3 4">
    <name type="scientific">Pseudomonas bubulae</name>
    <dbReference type="NCBI Taxonomy" id="2316085"/>
    <lineage>
        <taxon>Bacteria</taxon>
        <taxon>Pseudomonadati</taxon>
        <taxon>Pseudomonadota</taxon>
        <taxon>Gammaproteobacteria</taxon>
        <taxon>Pseudomonadales</taxon>
        <taxon>Pseudomonadaceae</taxon>
        <taxon>Pseudomonas</taxon>
    </lineage>
</organism>
<sequence>MAIGKDKIPKKSTLITLDIALKRIEGLDYLRGLMALSVMVYHYISWGSGPIGSEYLIGKLGIYAVSMFYILSGLSLGLVYYGRITSAGDVGSFIIKRIFRIFPLFWLVLTATMLASILGGKAGELDLYKVFLNYSLLFGFVDPSAYFNIGAWSIGNEMVFYAILPLVFLLSVRFVWALPLTILFSLLAGVYFAVYYLGSDRSLVEQWGTYINPFNQLFLFMGGVALGVYGKMIRVTGFVSIVILLTSFLVFCFYPVAGDSISIVTGVERFIFSFSCMAFVAGIYFLNPSFKAAPAKVLGFFGSACYSIYLLHPVVAKVVVGLAVKLGLGAAAGYTASALATLALSWLVFDYLEKPMMNAGKKVASIFARKSSVRALT</sequence>
<feature type="transmembrane region" description="Helical" evidence="1">
    <location>
        <begin position="269"/>
        <end position="286"/>
    </location>
</feature>
<feature type="transmembrane region" description="Helical" evidence="1">
    <location>
        <begin position="237"/>
        <end position="257"/>
    </location>
</feature>
<accession>A0ABZ2H262</accession>
<feature type="transmembrane region" description="Helical" evidence="1">
    <location>
        <begin position="330"/>
        <end position="352"/>
    </location>
</feature>
<evidence type="ECO:0000313" key="3">
    <source>
        <dbReference type="EMBL" id="WWR36888.1"/>
    </source>
</evidence>
<dbReference type="EC" id="2.3.-.-" evidence="3"/>
<keyword evidence="1" id="KW-0812">Transmembrane</keyword>
<feature type="domain" description="Acyltransferase 3" evidence="2">
    <location>
        <begin position="25"/>
        <end position="348"/>
    </location>
</feature>
<dbReference type="Proteomes" id="UP001369248">
    <property type="component" value="Chromosome"/>
</dbReference>